<gene>
    <name evidence="2" type="ORF">CUMW_278410</name>
</gene>
<reference evidence="2 3" key="1">
    <citation type="journal article" date="2017" name="Front. Genet.">
        <title>Draft sequencing of the heterozygous diploid genome of Satsuma (Citrus unshiu Marc.) using a hybrid assembly approach.</title>
        <authorList>
            <person name="Shimizu T."/>
            <person name="Tanizawa Y."/>
            <person name="Mochizuki T."/>
            <person name="Nagasaki H."/>
            <person name="Yoshioka T."/>
            <person name="Toyoda A."/>
            <person name="Fujiyama A."/>
            <person name="Kaminuma E."/>
            <person name="Nakamura Y."/>
        </authorList>
    </citation>
    <scope>NUCLEOTIDE SEQUENCE [LARGE SCALE GENOMIC DNA]</scope>
    <source>
        <strain evidence="3">cv. Miyagawa wase</strain>
    </source>
</reference>
<name>A0A2H5N5B1_CITUN</name>
<sequence length="124" mass="13622">MRRIFRRARRSWSPAPPFSTPQQSRTPSAATPSKKPSRMSCPASALSTTLLACCLLSTSPSKMLSGSPAIVTFPLISAPAKIQALHLRDHRCHLQEPRGMMETVQQRGKRGLESLAYSYSGLLQ</sequence>
<evidence type="ECO:0000256" key="1">
    <source>
        <dbReference type="SAM" id="MobiDB-lite"/>
    </source>
</evidence>
<keyword evidence="3" id="KW-1185">Reference proteome</keyword>
<dbReference type="AlphaFoldDB" id="A0A2H5N5B1"/>
<evidence type="ECO:0000313" key="3">
    <source>
        <dbReference type="Proteomes" id="UP000236630"/>
    </source>
</evidence>
<dbReference type="EMBL" id="BDQV01001952">
    <property type="protein sequence ID" value="GAY35409.1"/>
    <property type="molecule type" value="Genomic_DNA"/>
</dbReference>
<comment type="caution">
    <text evidence="2">The sequence shown here is derived from an EMBL/GenBank/DDBJ whole genome shotgun (WGS) entry which is preliminary data.</text>
</comment>
<proteinExistence type="predicted"/>
<accession>A0A2H5N5B1</accession>
<organism evidence="2 3">
    <name type="scientific">Citrus unshiu</name>
    <name type="common">Satsuma mandarin</name>
    <name type="synonym">Citrus nobilis var. unshiu</name>
    <dbReference type="NCBI Taxonomy" id="55188"/>
    <lineage>
        <taxon>Eukaryota</taxon>
        <taxon>Viridiplantae</taxon>
        <taxon>Streptophyta</taxon>
        <taxon>Embryophyta</taxon>
        <taxon>Tracheophyta</taxon>
        <taxon>Spermatophyta</taxon>
        <taxon>Magnoliopsida</taxon>
        <taxon>eudicotyledons</taxon>
        <taxon>Gunneridae</taxon>
        <taxon>Pentapetalae</taxon>
        <taxon>rosids</taxon>
        <taxon>malvids</taxon>
        <taxon>Sapindales</taxon>
        <taxon>Rutaceae</taxon>
        <taxon>Aurantioideae</taxon>
        <taxon>Citrus</taxon>
    </lineage>
</organism>
<feature type="region of interest" description="Disordered" evidence="1">
    <location>
        <begin position="1"/>
        <end position="41"/>
    </location>
</feature>
<evidence type="ECO:0000313" key="2">
    <source>
        <dbReference type="EMBL" id="GAY35409.1"/>
    </source>
</evidence>
<feature type="compositionally biased region" description="Basic residues" evidence="1">
    <location>
        <begin position="1"/>
        <end position="10"/>
    </location>
</feature>
<protein>
    <submittedName>
        <fullName evidence="2">Uncharacterized protein</fullName>
    </submittedName>
</protein>
<feature type="compositionally biased region" description="Polar residues" evidence="1">
    <location>
        <begin position="20"/>
        <end position="31"/>
    </location>
</feature>
<dbReference type="Proteomes" id="UP000236630">
    <property type="component" value="Unassembled WGS sequence"/>
</dbReference>